<dbReference type="Proteomes" id="UP000192276">
    <property type="component" value="Unassembled WGS sequence"/>
</dbReference>
<dbReference type="RefSeq" id="WP_081166219.1">
    <property type="nucleotide sequence ID" value="NZ_LWBP01000188.1"/>
</dbReference>
<dbReference type="STRING" id="550983.A4R26_04020"/>
<organism evidence="2 3">
    <name type="scientific">Niastella populi</name>
    <dbReference type="NCBI Taxonomy" id="550983"/>
    <lineage>
        <taxon>Bacteria</taxon>
        <taxon>Pseudomonadati</taxon>
        <taxon>Bacteroidota</taxon>
        <taxon>Chitinophagia</taxon>
        <taxon>Chitinophagales</taxon>
        <taxon>Chitinophagaceae</taxon>
        <taxon>Niastella</taxon>
    </lineage>
</organism>
<feature type="transmembrane region" description="Helical" evidence="1">
    <location>
        <begin position="36"/>
        <end position="63"/>
    </location>
</feature>
<feature type="transmembrane region" description="Helical" evidence="1">
    <location>
        <begin position="108"/>
        <end position="125"/>
    </location>
</feature>
<feature type="transmembrane region" description="Helical" evidence="1">
    <location>
        <begin position="75"/>
        <end position="96"/>
    </location>
</feature>
<protein>
    <submittedName>
        <fullName evidence="2">Uncharacterized protein</fullName>
    </submittedName>
</protein>
<evidence type="ECO:0000313" key="3">
    <source>
        <dbReference type="Proteomes" id="UP000192276"/>
    </source>
</evidence>
<evidence type="ECO:0000313" key="2">
    <source>
        <dbReference type="EMBL" id="OQP58626.1"/>
    </source>
</evidence>
<keyword evidence="1" id="KW-1133">Transmembrane helix</keyword>
<dbReference type="EMBL" id="LWBP01000188">
    <property type="protein sequence ID" value="OQP58626.1"/>
    <property type="molecule type" value="Genomic_DNA"/>
</dbReference>
<accession>A0A1V9FK75</accession>
<feature type="transmembrane region" description="Helical" evidence="1">
    <location>
        <begin position="12"/>
        <end position="30"/>
    </location>
</feature>
<proteinExistence type="predicted"/>
<keyword evidence="3" id="KW-1185">Reference proteome</keyword>
<gene>
    <name evidence="2" type="ORF">A4R26_04020</name>
</gene>
<sequence length="137" mass="15276">MTTISASIHIWVKTALINFLLMLLGAIVSFRGGDVLWAFVTLLVGIIATIPLLVFINPIVVLSKRITHYGIPARIASLTFHLMLMVLLFFLLASLLSTETLFVKNPVLADHMACTMVSLMISVYINRRSLKALYEEK</sequence>
<dbReference type="AlphaFoldDB" id="A0A1V9FK75"/>
<evidence type="ECO:0000256" key="1">
    <source>
        <dbReference type="SAM" id="Phobius"/>
    </source>
</evidence>
<keyword evidence="1" id="KW-0472">Membrane</keyword>
<keyword evidence="1" id="KW-0812">Transmembrane</keyword>
<comment type="caution">
    <text evidence="2">The sequence shown here is derived from an EMBL/GenBank/DDBJ whole genome shotgun (WGS) entry which is preliminary data.</text>
</comment>
<name>A0A1V9FK75_9BACT</name>
<reference evidence="3" key="1">
    <citation type="submission" date="2016-04" db="EMBL/GenBank/DDBJ databases">
        <authorList>
            <person name="Chen L."/>
            <person name="Zhuang W."/>
            <person name="Wang G."/>
        </authorList>
    </citation>
    <scope>NUCLEOTIDE SEQUENCE [LARGE SCALE GENOMIC DNA]</scope>
    <source>
        <strain evidence="3">208</strain>
    </source>
</reference>